<name>A0A815X2G7_9BILA</name>
<dbReference type="Proteomes" id="UP000663845">
    <property type="component" value="Unassembled WGS sequence"/>
</dbReference>
<evidence type="ECO:0000313" key="3">
    <source>
        <dbReference type="Proteomes" id="UP000663845"/>
    </source>
</evidence>
<gene>
    <name evidence="2" type="ORF">JYZ213_LOCUS46335</name>
</gene>
<evidence type="ECO:0000256" key="1">
    <source>
        <dbReference type="SAM" id="MobiDB-lite"/>
    </source>
</evidence>
<dbReference type="AlphaFoldDB" id="A0A815X2G7"/>
<proteinExistence type="predicted"/>
<feature type="region of interest" description="Disordered" evidence="1">
    <location>
        <begin position="165"/>
        <end position="186"/>
    </location>
</feature>
<organism evidence="2 3">
    <name type="scientific">Adineta steineri</name>
    <dbReference type="NCBI Taxonomy" id="433720"/>
    <lineage>
        <taxon>Eukaryota</taxon>
        <taxon>Metazoa</taxon>
        <taxon>Spiralia</taxon>
        <taxon>Gnathifera</taxon>
        <taxon>Rotifera</taxon>
        <taxon>Eurotatoria</taxon>
        <taxon>Bdelloidea</taxon>
        <taxon>Adinetida</taxon>
        <taxon>Adinetidae</taxon>
        <taxon>Adineta</taxon>
    </lineage>
</organism>
<dbReference type="EMBL" id="CAJNOG010005487">
    <property type="protein sequence ID" value="CAF1551550.1"/>
    <property type="molecule type" value="Genomic_DNA"/>
</dbReference>
<feature type="compositionally biased region" description="Polar residues" evidence="1">
    <location>
        <begin position="165"/>
        <end position="183"/>
    </location>
</feature>
<evidence type="ECO:0000313" key="2">
    <source>
        <dbReference type="EMBL" id="CAF1551550.1"/>
    </source>
</evidence>
<feature type="compositionally biased region" description="Low complexity" evidence="1">
    <location>
        <begin position="128"/>
        <end position="138"/>
    </location>
</feature>
<accession>A0A815X2G7</accession>
<comment type="caution">
    <text evidence="2">The sequence shown here is derived from an EMBL/GenBank/DDBJ whole genome shotgun (WGS) entry which is preliminary data.</text>
</comment>
<protein>
    <submittedName>
        <fullName evidence="2">Uncharacterized protein</fullName>
    </submittedName>
</protein>
<feature type="region of interest" description="Disordered" evidence="1">
    <location>
        <begin position="103"/>
        <end position="146"/>
    </location>
</feature>
<sequence length="205" mass="22556">MGQISIYTLPTLRRQILFSCIKASDINALSTVQFSPFAHALYLQSSSELAQVTFSPQTILPYSMSITYDKLQRKTIQRSDIDKSIRQTSPQRNTTAEQEALLLTPSKLSEHADESTLTSISEKHQETPSKSSVSSSPPRNNEVNKMLNGHEGSLVNKMNNTITKPYQNGHAGNNSGFSTNSDSAIDLSSGITSMNITNNHKHPSK</sequence>
<reference evidence="2" key="1">
    <citation type="submission" date="2021-02" db="EMBL/GenBank/DDBJ databases">
        <authorList>
            <person name="Nowell W R."/>
        </authorList>
    </citation>
    <scope>NUCLEOTIDE SEQUENCE</scope>
</reference>